<organism evidence="2 3">
    <name type="scientific">Pseudomonas deceptionensis</name>
    <dbReference type="NCBI Taxonomy" id="882211"/>
    <lineage>
        <taxon>Bacteria</taxon>
        <taxon>Pseudomonadati</taxon>
        <taxon>Pseudomonadota</taxon>
        <taxon>Gammaproteobacteria</taxon>
        <taxon>Pseudomonadales</taxon>
        <taxon>Pseudomonadaceae</taxon>
        <taxon>Pseudomonas</taxon>
    </lineage>
</organism>
<evidence type="ECO:0008006" key="4">
    <source>
        <dbReference type="Google" id="ProtNLM"/>
    </source>
</evidence>
<evidence type="ECO:0000313" key="3">
    <source>
        <dbReference type="Proteomes" id="UP000183613"/>
    </source>
</evidence>
<name>A0A0J6G5C9_PSEDM</name>
<proteinExistence type="predicted"/>
<dbReference type="AlphaFoldDB" id="A0A0J6G5C9"/>
<reference evidence="2" key="1">
    <citation type="submission" date="2016-10" db="EMBL/GenBank/DDBJ databases">
        <authorList>
            <person name="Varghese N."/>
            <person name="Submissions S."/>
        </authorList>
    </citation>
    <scope>NUCLEOTIDE SEQUENCE [LARGE SCALE GENOMIC DNA]</scope>
    <source>
        <strain evidence="2">LMG 25555</strain>
    </source>
</reference>
<accession>A0A0J6G5C9</accession>
<feature type="compositionally biased region" description="Basic and acidic residues" evidence="1">
    <location>
        <begin position="96"/>
        <end position="105"/>
    </location>
</feature>
<dbReference type="InterPro" id="IPR010982">
    <property type="entry name" value="Lambda_DNA-bd_dom_sf"/>
</dbReference>
<dbReference type="EMBL" id="FNUD01000002">
    <property type="protein sequence ID" value="SEF08014.1"/>
    <property type="molecule type" value="Genomic_DNA"/>
</dbReference>
<keyword evidence="3" id="KW-1185">Reference proteome</keyword>
<dbReference type="Proteomes" id="UP000183613">
    <property type="component" value="Unassembled WGS sequence"/>
</dbReference>
<dbReference type="GO" id="GO:0003677">
    <property type="term" value="F:DNA binding"/>
    <property type="evidence" value="ECO:0007669"/>
    <property type="project" value="InterPro"/>
</dbReference>
<gene>
    <name evidence="2" type="ORF">SAMN04489800_4408</name>
</gene>
<protein>
    <recommendedName>
        <fullName evidence="4">Helix-turn-helix</fullName>
    </recommendedName>
</protein>
<feature type="region of interest" description="Disordered" evidence="1">
    <location>
        <begin position="86"/>
        <end position="105"/>
    </location>
</feature>
<dbReference type="PATRIC" id="fig|882211.3.peg.2012"/>
<dbReference type="RefSeq" id="WP_048359790.1">
    <property type="nucleotide sequence ID" value="NZ_FNUD01000002.1"/>
</dbReference>
<dbReference type="OrthoDB" id="7003088at2"/>
<comment type="caution">
    <text evidence="2">The sequence shown here is derived from an EMBL/GenBank/DDBJ whole genome shotgun (WGS) entry which is preliminary data.</text>
</comment>
<evidence type="ECO:0000313" key="2">
    <source>
        <dbReference type="EMBL" id="SEF08014.1"/>
    </source>
</evidence>
<evidence type="ECO:0000256" key="1">
    <source>
        <dbReference type="SAM" id="MobiDB-lite"/>
    </source>
</evidence>
<dbReference type="Gene3D" id="1.10.260.40">
    <property type="entry name" value="lambda repressor-like DNA-binding domains"/>
    <property type="match status" value="1"/>
</dbReference>
<sequence length="105" mass="11597">MPHSAMRSTFERIVINQFTPLHCAQAREMLGWSLDCLSEQSGVSVPAIERFEAKEPVRDVTRLALAYSLEAQGLVFFPGFSPGRGGNVRGTTPDPMGREDFALIE</sequence>